<reference evidence="7 8" key="1">
    <citation type="journal article" date="2013" name="Front. Plant Sci.">
        <title>The Reference Genome of the Halophytic Plant Eutrema salsugineum.</title>
        <authorList>
            <person name="Yang R."/>
            <person name="Jarvis D.E."/>
            <person name="Chen H."/>
            <person name="Beilstein M.A."/>
            <person name="Grimwood J."/>
            <person name="Jenkins J."/>
            <person name="Shu S."/>
            <person name="Prochnik S."/>
            <person name="Xin M."/>
            <person name="Ma C."/>
            <person name="Schmutz J."/>
            <person name="Wing R.A."/>
            <person name="Mitchell-Olds T."/>
            <person name="Schumaker K.S."/>
            <person name="Wang X."/>
        </authorList>
    </citation>
    <scope>NUCLEOTIDE SEQUENCE [LARGE SCALE GENOMIC DNA]</scope>
</reference>
<evidence type="ECO:0000259" key="6">
    <source>
        <dbReference type="Pfam" id="PF05182"/>
    </source>
</evidence>
<dbReference type="OrthoDB" id="1917198at2759"/>
<feature type="region of interest" description="Disordered" evidence="5">
    <location>
        <begin position="24"/>
        <end position="83"/>
    </location>
</feature>
<dbReference type="GO" id="GO:0006397">
    <property type="term" value="P:mRNA processing"/>
    <property type="evidence" value="ECO:0007669"/>
    <property type="project" value="UniProtKB-KW"/>
</dbReference>
<evidence type="ECO:0000256" key="2">
    <source>
        <dbReference type="ARBA" id="ARBA00007459"/>
    </source>
</evidence>
<dbReference type="Pfam" id="PF05182">
    <property type="entry name" value="Fip1"/>
    <property type="match status" value="1"/>
</dbReference>
<comment type="similarity">
    <text evidence="2">Belongs to the FIP1 family.</text>
</comment>
<feature type="compositionally biased region" description="Basic and acidic residues" evidence="5">
    <location>
        <begin position="308"/>
        <end position="333"/>
    </location>
</feature>
<feature type="compositionally biased region" description="Basic and acidic residues" evidence="5">
    <location>
        <begin position="344"/>
        <end position="356"/>
    </location>
</feature>
<comment type="subcellular location">
    <subcellularLocation>
        <location evidence="1">Nucleus</location>
    </subcellularLocation>
</comment>
<dbReference type="GO" id="GO:0005634">
    <property type="term" value="C:nucleus"/>
    <property type="evidence" value="ECO:0007669"/>
    <property type="project" value="UniProtKB-SubCell"/>
</dbReference>
<feature type="compositionally biased region" description="Acidic residues" evidence="5">
    <location>
        <begin position="71"/>
        <end position="83"/>
    </location>
</feature>
<feature type="compositionally biased region" description="Basic and acidic residues" evidence="5">
    <location>
        <begin position="960"/>
        <end position="975"/>
    </location>
</feature>
<proteinExistence type="inferred from homology"/>
<feature type="compositionally biased region" description="Basic and acidic residues" evidence="5">
    <location>
        <begin position="409"/>
        <end position="434"/>
    </location>
</feature>
<sequence>MDSTDDDFGELYVDDKVQASNAFADDVGFVKPPEEPEDAPISDEDKGFEGTEKPESQGEVVAKDSSRTDSNEESEYSDSEDDLNIVLKDEGSKMLPSACGSNTNNDEYVESSQTCSFQERRIGSWCTMPNGGMVNGRMTREASANNAWMNPFLGMPQSHTWSRTTFDANSDVFEKKPWRNPGMDISDFFNYGFNEQSWKDYCKPLGRAIEVKGGTHERISSMDLRCPRDSDPDVVIQIPVTDDVNELSSVTPMEARSLSITSNKASRSEELHSVNGKDMNSSGDSMREEPSVECEDENTGSFRGEQSPSKEDCYGREGTPCDKEIIEQEKEETCWNSVEADSSSVERESSLGDHIHFSPISSYSVGKTEESEDSETESSKGGATDDQCEVSTPPRRTRFVEQEANSIKSGERSGTEHPRRRKSYEDASERHFERANYGVNRRIQHRVVKDASPTPDPYLGKKVSSGRGSLYRDSSKNRQNGPFSTLEKFETEGKGLRHSNRENCHGCPYSSADLDRDREHRFGWRNNKESSQGRGFDHSSSYKYATRLKDYTSRSTFNLSQRNSGLSFKEDEDRYGRQHCERSPGLAYESSKERNRYDRLREPYYQDRIPSTDMDYRYRFEYSLAHGRHRENDLHCRRRGDYDYNFHRHRYEDEVHRAESEIPFELAYRDVHSFAEVGRREFEGYEINEEFSEIDRRHHCRPDWHLDSFVSKKDGYKYRIQDDWPSASLSLRDSLYTKGSRGDSWRDDTRDFTTTEAYESQDNQLYKEALRDGWTRNLVYNDNVSIQDRLRYDDDWIRRDRRRYQLEDDIQCSMREVPHFEHPSYTDEMPVRGIRISRRNRMSTKQRLGYFKSNNHESDERHHKSKKMRRDGQTFVECQDPVDLTGRQRKLSNQSRKRFSNGGDPIEQRKLGNVASRRNEKVDVQIQSLYDKEEGEITEEARNVKGVDIGEERIQESLKKMEKRRERFKKTEFSRTVESTFQSQAKPGAIADDTNQERPVRKRRWCAS</sequence>
<dbReference type="OMA" id="GWRNNKE"/>
<evidence type="ECO:0000256" key="3">
    <source>
        <dbReference type="ARBA" id="ARBA00022664"/>
    </source>
</evidence>
<dbReference type="STRING" id="72664.V4LFV1"/>
<keyword evidence="8" id="KW-1185">Reference proteome</keyword>
<feature type="region of interest" description="Disordered" evidence="5">
    <location>
        <begin position="849"/>
        <end position="911"/>
    </location>
</feature>
<keyword evidence="4" id="KW-0539">Nucleus</keyword>
<dbReference type="PANTHER" id="PTHR47269:SF5">
    <property type="entry name" value="PPIASE CYCLOPHILIN-TYPE DOMAIN-CONTAINING PROTEIN"/>
    <property type="match status" value="1"/>
</dbReference>
<dbReference type="PANTHER" id="PTHR47269">
    <property type="entry name" value="PEPTIDYL-PROLYL CIS-TRANS ISOMERASE CYP21-4"/>
    <property type="match status" value="1"/>
</dbReference>
<keyword evidence="3" id="KW-0507">mRNA processing</keyword>
<feature type="domain" description="Pre-mRNA polyadenylation factor Fip1" evidence="6">
    <location>
        <begin position="167"/>
        <end position="204"/>
    </location>
</feature>
<feature type="compositionally biased region" description="Basic and acidic residues" evidence="5">
    <location>
        <begin position="43"/>
        <end position="70"/>
    </location>
</feature>
<dbReference type="Proteomes" id="UP000030689">
    <property type="component" value="Unassembled WGS sequence"/>
</dbReference>
<dbReference type="KEGG" id="eus:EUTSA_v10019983mg"/>
<evidence type="ECO:0000256" key="5">
    <source>
        <dbReference type="SAM" id="MobiDB-lite"/>
    </source>
</evidence>
<dbReference type="AlphaFoldDB" id="V4LFV1"/>
<accession>V4LFV1</accession>
<feature type="region of interest" description="Disordered" evidence="5">
    <location>
        <begin position="960"/>
        <end position="1008"/>
    </location>
</feature>
<feature type="compositionally biased region" description="Polar residues" evidence="5">
    <location>
        <begin position="976"/>
        <end position="985"/>
    </location>
</feature>
<organism evidence="7 8">
    <name type="scientific">Eutrema salsugineum</name>
    <name type="common">Saltwater cress</name>
    <name type="synonym">Sisymbrium salsugineum</name>
    <dbReference type="NCBI Taxonomy" id="72664"/>
    <lineage>
        <taxon>Eukaryota</taxon>
        <taxon>Viridiplantae</taxon>
        <taxon>Streptophyta</taxon>
        <taxon>Embryophyta</taxon>
        <taxon>Tracheophyta</taxon>
        <taxon>Spermatophyta</taxon>
        <taxon>Magnoliopsida</taxon>
        <taxon>eudicotyledons</taxon>
        <taxon>Gunneridae</taxon>
        <taxon>Pentapetalae</taxon>
        <taxon>rosids</taxon>
        <taxon>malvids</taxon>
        <taxon>Brassicales</taxon>
        <taxon>Brassicaceae</taxon>
        <taxon>Eutremeae</taxon>
        <taxon>Eutrema</taxon>
    </lineage>
</organism>
<dbReference type="InterPro" id="IPR007854">
    <property type="entry name" value="Fip1_dom"/>
</dbReference>
<dbReference type="EMBL" id="KI517408">
    <property type="protein sequence ID" value="ESQ49375.1"/>
    <property type="molecule type" value="Genomic_DNA"/>
</dbReference>
<protein>
    <recommendedName>
        <fullName evidence="6">Pre-mRNA polyadenylation factor Fip1 domain-containing protein</fullName>
    </recommendedName>
</protein>
<evidence type="ECO:0000256" key="1">
    <source>
        <dbReference type="ARBA" id="ARBA00004123"/>
    </source>
</evidence>
<feature type="compositionally biased region" description="Polar residues" evidence="5">
    <location>
        <begin position="334"/>
        <end position="343"/>
    </location>
</feature>
<feature type="compositionally biased region" description="Basic residues" evidence="5">
    <location>
        <begin position="887"/>
        <end position="899"/>
    </location>
</feature>
<feature type="region of interest" description="Disordered" evidence="5">
    <location>
        <begin position="258"/>
        <end position="483"/>
    </location>
</feature>
<evidence type="ECO:0000256" key="4">
    <source>
        <dbReference type="ARBA" id="ARBA00023242"/>
    </source>
</evidence>
<dbReference type="Gramene" id="ESQ49375">
    <property type="protein sequence ID" value="ESQ49375"/>
    <property type="gene ID" value="EUTSA_v10019983mg"/>
</dbReference>
<evidence type="ECO:0000313" key="7">
    <source>
        <dbReference type="EMBL" id="ESQ49375.1"/>
    </source>
</evidence>
<dbReference type="eggNOG" id="KOG1049">
    <property type="taxonomic scope" value="Eukaryota"/>
</dbReference>
<gene>
    <name evidence="7" type="ORF">EUTSA_v10019983mg</name>
</gene>
<name>V4LFV1_EUTSA</name>
<evidence type="ECO:0000313" key="8">
    <source>
        <dbReference type="Proteomes" id="UP000030689"/>
    </source>
</evidence>